<evidence type="ECO:0000256" key="4">
    <source>
        <dbReference type="ARBA" id="ARBA00012322"/>
    </source>
</evidence>
<reference evidence="9" key="2">
    <citation type="submission" date="2015-04" db="EMBL/GenBank/DDBJ databases">
        <title>Complete genome sequence of Salinicoccus halodurans strain H3B36, isolated from the Qaidam basin of China.</title>
        <authorList>
            <person name="Ma Y."/>
            <person name="Jiang K."/>
            <person name="Xue Y."/>
        </authorList>
    </citation>
    <scope>NUCLEOTIDE SEQUENCE [LARGE SCALE GENOMIC DNA]</scope>
    <source>
        <strain evidence="9">H3B36</strain>
    </source>
</reference>
<proteinExistence type="inferred from homology"/>
<keyword evidence="8" id="KW-0378">Hydrolase</keyword>
<dbReference type="InterPro" id="IPR050570">
    <property type="entry name" value="Cell_wall_metabolism_enzyme"/>
</dbReference>
<organism evidence="8 10">
    <name type="scientific">Salinicoccus halodurans</name>
    <dbReference type="NCBI Taxonomy" id="407035"/>
    <lineage>
        <taxon>Bacteria</taxon>
        <taxon>Bacillati</taxon>
        <taxon>Bacillota</taxon>
        <taxon>Bacilli</taxon>
        <taxon>Bacillales</taxon>
        <taxon>Staphylococcaceae</taxon>
        <taxon>Salinicoccus</taxon>
    </lineage>
</organism>
<protein>
    <recommendedName>
        <fullName evidence="4">lysostaphin</fullName>
        <ecNumber evidence="4">3.4.24.75</ecNumber>
    </recommendedName>
</protein>
<dbReference type="PANTHER" id="PTHR21666:SF270">
    <property type="entry name" value="MUREIN HYDROLASE ACTIVATOR ENVC"/>
    <property type="match status" value="1"/>
</dbReference>
<dbReference type="Pfam" id="PF01551">
    <property type="entry name" value="Peptidase_M23"/>
    <property type="match status" value="1"/>
</dbReference>
<dbReference type="EMBL" id="CP011366">
    <property type="protein sequence ID" value="AKG74570.1"/>
    <property type="molecule type" value="Genomic_DNA"/>
</dbReference>
<accession>A0A0F7D4P0</accession>
<keyword evidence="5" id="KW-0482">Metalloprotease</keyword>
<evidence type="ECO:0000259" key="6">
    <source>
        <dbReference type="Pfam" id="PF01551"/>
    </source>
</evidence>
<evidence type="ECO:0000256" key="2">
    <source>
        <dbReference type="ARBA" id="ARBA00001947"/>
    </source>
</evidence>
<dbReference type="GO" id="GO:0004222">
    <property type="term" value="F:metalloendopeptidase activity"/>
    <property type="evidence" value="ECO:0007669"/>
    <property type="project" value="TreeGrafter"/>
</dbReference>
<comment type="cofactor">
    <cofactor evidence="2">
        <name>Zn(2+)</name>
        <dbReference type="ChEBI" id="CHEBI:29105"/>
    </cofactor>
</comment>
<dbReference type="Gene3D" id="2.70.70.10">
    <property type="entry name" value="Glucose Permease (Domain IIA)"/>
    <property type="match status" value="1"/>
</dbReference>
<evidence type="ECO:0000256" key="3">
    <source>
        <dbReference type="ARBA" id="ARBA00006646"/>
    </source>
</evidence>
<dbReference type="Proteomes" id="UP000034029">
    <property type="component" value="Chromosome"/>
</dbReference>
<dbReference type="EMBL" id="FOTB01000005">
    <property type="protein sequence ID" value="SFK89656.1"/>
    <property type="molecule type" value="Genomic_DNA"/>
</dbReference>
<evidence type="ECO:0000256" key="5">
    <source>
        <dbReference type="ARBA" id="ARBA00023049"/>
    </source>
</evidence>
<dbReference type="InterPro" id="IPR011055">
    <property type="entry name" value="Dup_hybrid_motif"/>
</dbReference>
<dbReference type="EC" id="3.4.24.75" evidence="4"/>
<keyword evidence="5" id="KW-0645">Protease</keyword>
<dbReference type="AlphaFoldDB" id="A0A0F7D4P0"/>
<dbReference type="SUPFAM" id="SSF51261">
    <property type="entry name" value="Duplicated hybrid motif"/>
    <property type="match status" value="1"/>
</dbReference>
<dbReference type="KEGG" id="shv:AAT16_10435"/>
<comment type="catalytic activity">
    <reaction evidence="1">
        <text>Hydrolysis of the -Gly-|-Gly- bond in the pentaglycine inter-peptide link joining staphylococcal cell wall peptidoglycans.</text>
        <dbReference type="EC" id="3.4.24.75"/>
    </reaction>
</comment>
<dbReference type="CDD" id="cd12797">
    <property type="entry name" value="M23_peptidase"/>
    <property type="match status" value="1"/>
</dbReference>
<reference evidence="7 9" key="1">
    <citation type="journal article" date="2015" name="Int. J. Syst. Evol. Microbiol.">
        <title>Complete genome sequence of Salinicoccus halodurans H3B36, isolated from the Qaidam Basin in China.</title>
        <authorList>
            <person name="Jiang K."/>
            <person name="Xue Y."/>
            <person name="Ma Y."/>
        </authorList>
    </citation>
    <scope>NUCLEOTIDE SEQUENCE [LARGE SCALE GENOMIC DNA]</scope>
    <source>
        <strain evidence="7 9">H3B36</strain>
    </source>
</reference>
<dbReference type="GO" id="GO:0006508">
    <property type="term" value="P:proteolysis"/>
    <property type="evidence" value="ECO:0007669"/>
    <property type="project" value="UniProtKB-KW"/>
</dbReference>
<dbReference type="PANTHER" id="PTHR21666">
    <property type="entry name" value="PEPTIDASE-RELATED"/>
    <property type="match status" value="1"/>
</dbReference>
<comment type="similarity">
    <text evidence="3">Belongs to the peptidase M23B family.</text>
</comment>
<evidence type="ECO:0000313" key="10">
    <source>
        <dbReference type="Proteomes" id="UP000183090"/>
    </source>
</evidence>
<name>A0A0F7D4P0_9STAP</name>
<evidence type="ECO:0000313" key="9">
    <source>
        <dbReference type="Proteomes" id="UP000034029"/>
    </source>
</evidence>
<keyword evidence="9" id="KW-1185">Reference proteome</keyword>
<evidence type="ECO:0000313" key="8">
    <source>
        <dbReference type="EMBL" id="SFK89656.1"/>
    </source>
</evidence>
<evidence type="ECO:0000313" key="7">
    <source>
        <dbReference type="EMBL" id="AKG74570.1"/>
    </source>
</evidence>
<dbReference type="InterPro" id="IPR016047">
    <property type="entry name" value="M23ase_b-sheet_dom"/>
</dbReference>
<dbReference type="OrthoDB" id="9809488at2"/>
<sequence length="291" mass="33174">MAEDKVFPEEFGFHFSQGNFGRIYRQTVKDFRLSMGEAEFVQSAENFNDGAGTFSLKRSNQLEPGIKRYQWVAEDSGRMIVTAFNNAGEIIGIQFDIYEKFDTDREVTINSYRVPFTGEWFVLWGGNDSFLNYHYSHKHQRYAYDFIKKVEGGAWAGDPEQLLSYHAFGEDVVAPRPGKVIHVIKDVEDNAPHRMNTVSPEGNCIILEHGYNEYSMLAHLREHSITVEVGDEVEWGHKIAQCGNSGASDTPHLHFHVMNGSHPYEADSIRIQFAEGREPKQGDTVKGRMRT</sequence>
<feature type="domain" description="M23ase beta-sheet core" evidence="6">
    <location>
        <begin position="169"/>
        <end position="263"/>
    </location>
</feature>
<dbReference type="RefSeq" id="WP_046790752.1">
    <property type="nucleotide sequence ID" value="NZ_CP011366.1"/>
</dbReference>
<reference evidence="8 10" key="3">
    <citation type="submission" date="2016-10" db="EMBL/GenBank/DDBJ databases">
        <authorList>
            <person name="Varghese N."/>
            <person name="Submissions S."/>
        </authorList>
    </citation>
    <scope>NUCLEOTIDE SEQUENCE [LARGE SCALE GENOMIC DNA]</scope>
    <source>
        <strain evidence="8 10">CGMCC 1.6501</strain>
    </source>
</reference>
<dbReference type="Proteomes" id="UP000183090">
    <property type="component" value="Unassembled WGS sequence"/>
</dbReference>
<evidence type="ECO:0000256" key="1">
    <source>
        <dbReference type="ARBA" id="ARBA00001667"/>
    </source>
</evidence>
<gene>
    <name evidence="7" type="ORF">AAT16_10435</name>
    <name evidence="8" type="ORF">SAMN05216235_2368</name>
</gene>